<evidence type="ECO:0000256" key="4">
    <source>
        <dbReference type="ARBA" id="ARBA00001947"/>
    </source>
</evidence>
<dbReference type="InterPro" id="IPR026019">
    <property type="entry name" value="Ribul_P_3_epim"/>
</dbReference>
<dbReference type="GO" id="GO:0019323">
    <property type="term" value="P:pentose catabolic process"/>
    <property type="evidence" value="ECO:0007669"/>
    <property type="project" value="UniProtKB-UniRule"/>
</dbReference>
<dbReference type="PIRSF" id="PIRSF001461">
    <property type="entry name" value="RPE"/>
    <property type="match status" value="1"/>
</dbReference>
<feature type="binding site" evidence="10 13">
    <location>
        <position position="43"/>
    </location>
    <ligand>
        <name>a divalent metal cation</name>
        <dbReference type="ChEBI" id="CHEBI:60240"/>
    </ligand>
</feature>
<dbReference type="HAMAP" id="MF_02227">
    <property type="entry name" value="RPE"/>
    <property type="match status" value="1"/>
</dbReference>
<comment type="cofactor">
    <cofactor evidence="3">
        <name>Co(2+)</name>
        <dbReference type="ChEBI" id="CHEBI:48828"/>
    </cofactor>
</comment>
<feature type="binding site" evidence="10 14">
    <location>
        <begin position="156"/>
        <end position="159"/>
    </location>
    <ligand>
        <name>substrate</name>
    </ligand>
</feature>
<feature type="binding site" evidence="10 13">
    <location>
        <position position="75"/>
    </location>
    <ligand>
        <name>a divalent metal cation</name>
        <dbReference type="ChEBI" id="CHEBI:60240"/>
    </ligand>
</feature>
<keyword evidence="9 10" id="KW-0413">Isomerase</keyword>
<organism evidence="15 16">
    <name type="scientific">Algisphaera agarilytica</name>
    <dbReference type="NCBI Taxonomy" id="1385975"/>
    <lineage>
        <taxon>Bacteria</taxon>
        <taxon>Pseudomonadati</taxon>
        <taxon>Planctomycetota</taxon>
        <taxon>Phycisphaerae</taxon>
        <taxon>Phycisphaerales</taxon>
        <taxon>Phycisphaeraceae</taxon>
        <taxon>Algisphaera</taxon>
    </lineage>
</organism>
<sequence>MIDLSQKPAQPLVLPSILAADFTTLGEDVADVLDKGADGIHVDIMDGHFVPNLSIGVPIMASLRKRFPDAYFDVHLMVTNPELFVQPFADAGADHITFHIEATAGRKENHEFDLIKQIKATGCTAGISFNPPTTAASVQHLVGHVEMFLAMSVHPGFGGQKFIPEVLDKIRELSPKLPDTARFEIDGGVGPVNAGDVAAAGVDMIVAGSAVFGAPDRAAAIAAIKAG</sequence>
<comment type="pathway">
    <text evidence="10">Carbohydrate degradation.</text>
</comment>
<comment type="cofactor">
    <cofactor evidence="2">
        <name>Mn(2+)</name>
        <dbReference type="ChEBI" id="CHEBI:29035"/>
    </cofactor>
</comment>
<comment type="caution">
    <text evidence="15">The sequence shown here is derived from an EMBL/GenBank/DDBJ whole genome shotgun (WGS) entry which is preliminary data.</text>
</comment>
<proteinExistence type="inferred from homology"/>
<feature type="binding site" evidence="10 14">
    <location>
        <position position="16"/>
    </location>
    <ligand>
        <name>substrate</name>
    </ligand>
</feature>
<evidence type="ECO:0000256" key="7">
    <source>
        <dbReference type="ARBA" id="ARBA00013188"/>
    </source>
</evidence>
<keyword evidence="13" id="KW-0170">Cobalt</keyword>
<evidence type="ECO:0000313" key="16">
    <source>
        <dbReference type="Proteomes" id="UP000541810"/>
    </source>
</evidence>
<comment type="cofactor">
    <cofactor evidence="10 13">
        <name>a divalent metal cation</name>
        <dbReference type="ChEBI" id="CHEBI:60240"/>
    </cofactor>
    <text evidence="10 13">Binds 1 divalent metal cation per subunit.</text>
</comment>
<dbReference type="InterPro" id="IPR000056">
    <property type="entry name" value="Ribul_P_3_epim-like"/>
</dbReference>
<evidence type="ECO:0000256" key="1">
    <source>
        <dbReference type="ARBA" id="ARBA00001782"/>
    </source>
</evidence>
<evidence type="ECO:0000256" key="14">
    <source>
        <dbReference type="PIRSR" id="PIRSR001461-3"/>
    </source>
</evidence>
<evidence type="ECO:0000313" key="15">
    <source>
        <dbReference type="EMBL" id="MBB6429473.1"/>
    </source>
</evidence>
<dbReference type="SUPFAM" id="SSF51366">
    <property type="entry name" value="Ribulose-phoshate binding barrel"/>
    <property type="match status" value="1"/>
</dbReference>
<feature type="active site" description="Proton acceptor" evidence="10 12">
    <location>
        <position position="43"/>
    </location>
</feature>
<keyword evidence="13" id="KW-0862">Zinc</keyword>
<dbReference type="EMBL" id="JACHGY010000001">
    <property type="protein sequence ID" value="MBB6429473.1"/>
    <property type="molecule type" value="Genomic_DNA"/>
</dbReference>
<dbReference type="Proteomes" id="UP000541810">
    <property type="component" value="Unassembled WGS sequence"/>
</dbReference>
<dbReference type="EC" id="5.1.3.1" evidence="7 10"/>
<dbReference type="PROSITE" id="PS01085">
    <property type="entry name" value="RIBUL_P_3_EPIMER_1"/>
    <property type="match status" value="1"/>
</dbReference>
<keyword evidence="8 10" id="KW-0479">Metal-binding</keyword>
<feature type="binding site" evidence="10 13">
    <location>
        <position position="41"/>
    </location>
    <ligand>
        <name>a divalent metal cation</name>
        <dbReference type="ChEBI" id="CHEBI:60240"/>
    </ligand>
</feature>
<evidence type="ECO:0000256" key="12">
    <source>
        <dbReference type="PIRSR" id="PIRSR001461-1"/>
    </source>
</evidence>
<evidence type="ECO:0000256" key="2">
    <source>
        <dbReference type="ARBA" id="ARBA00001936"/>
    </source>
</evidence>
<name>A0A7X0H552_9BACT</name>
<dbReference type="InterPro" id="IPR011060">
    <property type="entry name" value="RibuloseP-bd_barrel"/>
</dbReference>
<feature type="binding site" evidence="10">
    <location>
        <begin position="186"/>
        <end position="188"/>
    </location>
    <ligand>
        <name>substrate</name>
    </ligand>
</feature>
<evidence type="ECO:0000256" key="11">
    <source>
        <dbReference type="PIRNR" id="PIRNR001461"/>
    </source>
</evidence>
<comment type="cofactor">
    <cofactor evidence="5">
        <name>Fe(2+)</name>
        <dbReference type="ChEBI" id="CHEBI:29033"/>
    </cofactor>
</comment>
<dbReference type="GO" id="GO:0006098">
    <property type="term" value="P:pentose-phosphate shunt"/>
    <property type="evidence" value="ECO:0007669"/>
    <property type="project" value="UniProtKB-UniRule"/>
</dbReference>
<comment type="similarity">
    <text evidence="6 10 11">Belongs to the ribulose-phosphate 3-epimerase family.</text>
</comment>
<comment type="cofactor">
    <cofactor evidence="4">
        <name>Zn(2+)</name>
        <dbReference type="ChEBI" id="CHEBI:29105"/>
    </cofactor>
</comment>
<comment type="catalytic activity">
    <reaction evidence="1 10 11">
        <text>D-ribulose 5-phosphate = D-xylulose 5-phosphate</text>
        <dbReference type="Rhea" id="RHEA:13677"/>
        <dbReference type="ChEBI" id="CHEBI:57737"/>
        <dbReference type="ChEBI" id="CHEBI:58121"/>
        <dbReference type="EC" id="5.1.3.1"/>
    </reaction>
</comment>
<dbReference type="GO" id="GO:0046872">
    <property type="term" value="F:metal ion binding"/>
    <property type="evidence" value="ECO:0007669"/>
    <property type="project" value="UniProtKB-UniRule"/>
</dbReference>
<dbReference type="CDD" id="cd00429">
    <property type="entry name" value="RPE"/>
    <property type="match status" value="1"/>
</dbReference>
<evidence type="ECO:0000256" key="8">
    <source>
        <dbReference type="ARBA" id="ARBA00022723"/>
    </source>
</evidence>
<dbReference type="NCBIfam" id="TIGR01163">
    <property type="entry name" value="rpe"/>
    <property type="match status" value="1"/>
</dbReference>
<evidence type="ECO:0000256" key="9">
    <source>
        <dbReference type="ARBA" id="ARBA00023235"/>
    </source>
</evidence>
<evidence type="ECO:0000256" key="5">
    <source>
        <dbReference type="ARBA" id="ARBA00001954"/>
    </source>
</evidence>
<reference evidence="15 16" key="1">
    <citation type="submission" date="2020-08" db="EMBL/GenBank/DDBJ databases">
        <title>Genomic Encyclopedia of Type Strains, Phase IV (KMG-IV): sequencing the most valuable type-strain genomes for metagenomic binning, comparative biology and taxonomic classification.</title>
        <authorList>
            <person name="Goeker M."/>
        </authorList>
    </citation>
    <scope>NUCLEOTIDE SEQUENCE [LARGE SCALE GENOMIC DNA]</scope>
    <source>
        <strain evidence="15 16">DSM 103725</strain>
    </source>
</reference>
<feature type="binding site" evidence="14">
    <location>
        <position position="188"/>
    </location>
    <ligand>
        <name>substrate</name>
    </ligand>
</feature>
<feature type="binding site" evidence="10 14">
    <location>
        <position position="75"/>
    </location>
    <ligand>
        <name>substrate</name>
    </ligand>
</feature>
<feature type="binding site" evidence="10 14">
    <location>
        <begin position="208"/>
        <end position="209"/>
    </location>
    <ligand>
        <name>substrate</name>
    </ligand>
</feature>
<keyword evidence="13" id="KW-0464">Manganese</keyword>
<dbReference type="FunFam" id="3.20.20.70:FF:000004">
    <property type="entry name" value="Ribulose-phosphate 3-epimerase"/>
    <property type="match status" value="1"/>
</dbReference>
<comment type="function">
    <text evidence="10">Catalyzes the reversible epimerization of D-ribulose 5-phosphate to D-xylulose 5-phosphate.</text>
</comment>
<dbReference type="InterPro" id="IPR013785">
    <property type="entry name" value="Aldolase_TIM"/>
</dbReference>
<dbReference type="NCBIfam" id="NF004076">
    <property type="entry name" value="PRK05581.1-4"/>
    <property type="match status" value="1"/>
</dbReference>
<dbReference type="PANTHER" id="PTHR11749">
    <property type="entry name" value="RIBULOSE-5-PHOSPHATE-3-EPIMERASE"/>
    <property type="match status" value="1"/>
</dbReference>
<evidence type="ECO:0000256" key="10">
    <source>
        <dbReference type="HAMAP-Rule" id="MF_02227"/>
    </source>
</evidence>
<protein>
    <recommendedName>
        <fullName evidence="7 10">Ribulose-phosphate 3-epimerase</fullName>
        <ecNumber evidence="7 10">5.1.3.1</ecNumber>
    </recommendedName>
</protein>
<evidence type="ECO:0000256" key="6">
    <source>
        <dbReference type="ARBA" id="ARBA00009541"/>
    </source>
</evidence>
<keyword evidence="16" id="KW-1185">Reference proteome</keyword>
<dbReference type="GO" id="GO:0004750">
    <property type="term" value="F:D-ribulose-phosphate 3-epimerase activity"/>
    <property type="evidence" value="ECO:0007669"/>
    <property type="project" value="UniProtKB-UniRule"/>
</dbReference>
<evidence type="ECO:0000256" key="13">
    <source>
        <dbReference type="PIRSR" id="PIRSR001461-2"/>
    </source>
</evidence>
<evidence type="ECO:0000256" key="3">
    <source>
        <dbReference type="ARBA" id="ARBA00001941"/>
    </source>
</evidence>
<keyword evidence="10 11" id="KW-0119">Carbohydrate metabolism</keyword>
<feature type="binding site" evidence="10 13">
    <location>
        <position position="186"/>
    </location>
    <ligand>
        <name>a divalent metal cation</name>
        <dbReference type="ChEBI" id="CHEBI:60240"/>
    </ligand>
</feature>
<dbReference type="GO" id="GO:0005737">
    <property type="term" value="C:cytoplasm"/>
    <property type="evidence" value="ECO:0007669"/>
    <property type="project" value="UniProtKB-ARBA"/>
</dbReference>
<dbReference type="Gene3D" id="3.20.20.70">
    <property type="entry name" value="Aldolase class I"/>
    <property type="match status" value="1"/>
</dbReference>
<dbReference type="Pfam" id="PF00834">
    <property type="entry name" value="Ribul_P_3_epim"/>
    <property type="match status" value="1"/>
</dbReference>
<dbReference type="RefSeq" id="WP_184677049.1">
    <property type="nucleotide sequence ID" value="NZ_JACHGY010000001.1"/>
</dbReference>
<gene>
    <name evidence="10" type="primary">rpe</name>
    <name evidence="15" type="ORF">HNQ40_001279</name>
</gene>
<dbReference type="AlphaFoldDB" id="A0A7X0H552"/>
<accession>A0A7X0H552</accession>
<feature type="active site" description="Proton donor" evidence="10 12">
    <location>
        <position position="186"/>
    </location>
</feature>